<evidence type="ECO:0000313" key="7">
    <source>
        <dbReference type="EMBL" id="KAK0636024.1"/>
    </source>
</evidence>
<dbReference type="GO" id="GO:0000981">
    <property type="term" value="F:DNA-binding transcription factor activity, RNA polymerase II-specific"/>
    <property type="evidence" value="ECO:0007669"/>
    <property type="project" value="InterPro"/>
</dbReference>
<dbReference type="Gene3D" id="4.10.240.10">
    <property type="entry name" value="Zn(2)-C6 fungal-type DNA-binding domain"/>
    <property type="match status" value="1"/>
</dbReference>
<evidence type="ECO:0000313" key="8">
    <source>
        <dbReference type="Proteomes" id="UP001174934"/>
    </source>
</evidence>
<dbReference type="SUPFAM" id="SSF57701">
    <property type="entry name" value="Zn2/Cys6 DNA-binding domain"/>
    <property type="match status" value="1"/>
</dbReference>
<comment type="subcellular location">
    <subcellularLocation>
        <location evidence="1">Nucleus</location>
    </subcellularLocation>
</comment>
<evidence type="ECO:0000256" key="1">
    <source>
        <dbReference type="ARBA" id="ARBA00004123"/>
    </source>
</evidence>
<feature type="region of interest" description="Disordered" evidence="5">
    <location>
        <begin position="200"/>
        <end position="222"/>
    </location>
</feature>
<evidence type="ECO:0000256" key="5">
    <source>
        <dbReference type="SAM" id="MobiDB-lite"/>
    </source>
</evidence>
<dbReference type="Pfam" id="PF04082">
    <property type="entry name" value="Fungal_trans"/>
    <property type="match status" value="1"/>
</dbReference>
<proteinExistence type="predicted"/>
<dbReference type="EMBL" id="JAULSR010000001">
    <property type="protein sequence ID" value="KAK0636024.1"/>
    <property type="molecule type" value="Genomic_DNA"/>
</dbReference>
<dbReference type="InterPro" id="IPR050613">
    <property type="entry name" value="Sec_Metabolite_Reg"/>
</dbReference>
<dbReference type="InterPro" id="IPR007219">
    <property type="entry name" value="XnlR_reg_dom"/>
</dbReference>
<dbReference type="PANTHER" id="PTHR31001:SF50">
    <property type="entry name" value="ZN(II)2CYS6 TRANSCRIPTION FACTOR (EUROFUNG)"/>
    <property type="match status" value="1"/>
</dbReference>
<evidence type="ECO:0000256" key="2">
    <source>
        <dbReference type="ARBA" id="ARBA00022723"/>
    </source>
</evidence>
<keyword evidence="4" id="KW-0175">Coiled coil</keyword>
<evidence type="ECO:0000259" key="6">
    <source>
        <dbReference type="PROSITE" id="PS50048"/>
    </source>
</evidence>
<comment type="caution">
    <text evidence="7">The sequence shown here is derived from an EMBL/GenBank/DDBJ whole genome shotgun (WGS) entry which is preliminary data.</text>
</comment>
<evidence type="ECO:0000256" key="4">
    <source>
        <dbReference type="SAM" id="Coils"/>
    </source>
</evidence>
<evidence type="ECO:0000256" key="3">
    <source>
        <dbReference type="ARBA" id="ARBA00023242"/>
    </source>
</evidence>
<accession>A0AA39XLB6</accession>
<keyword evidence="3" id="KW-0539">Nucleus</keyword>
<feature type="compositionally biased region" description="Polar residues" evidence="5">
    <location>
        <begin position="1"/>
        <end position="11"/>
    </location>
</feature>
<reference evidence="7" key="1">
    <citation type="submission" date="2023-06" db="EMBL/GenBank/DDBJ databases">
        <title>Genome-scale phylogeny and comparative genomics of the fungal order Sordariales.</title>
        <authorList>
            <consortium name="Lawrence Berkeley National Laboratory"/>
            <person name="Hensen N."/>
            <person name="Bonometti L."/>
            <person name="Westerberg I."/>
            <person name="Brannstrom I.O."/>
            <person name="Guillou S."/>
            <person name="Cros-Aarteil S."/>
            <person name="Calhoun S."/>
            <person name="Haridas S."/>
            <person name="Kuo A."/>
            <person name="Mondo S."/>
            <person name="Pangilinan J."/>
            <person name="Riley R."/>
            <person name="LaButti K."/>
            <person name="Andreopoulos B."/>
            <person name="Lipzen A."/>
            <person name="Chen C."/>
            <person name="Yanf M."/>
            <person name="Daum C."/>
            <person name="Ng V."/>
            <person name="Clum A."/>
            <person name="Steindorff A."/>
            <person name="Ohm R."/>
            <person name="Martin F."/>
            <person name="Silar P."/>
            <person name="Natvig D."/>
            <person name="Lalanne C."/>
            <person name="Gautier V."/>
            <person name="Ament-velasquez S.L."/>
            <person name="Kruys A."/>
            <person name="Hutchinson M.I."/>
            <person name="Powell A.J."/>
            <person name="Barry K."/>
            <person name="Miller A.N."/>
            <person name="Grigoriev I.V."/>
            <person name="Debuchy R."/>
            <person name="Gladieux P."/>
            <person name="Thoren M.H."/>
            <person name="Johannesson H."/>
        </authorList>
    </citation>
    <scope>NUCLEOTIDE SEQUENCE</scope>
    <source>
        <strain evidence="7">SMH3391-2</strain>
    </source>
</reference>
<feature type="domain" description="Zn(2)-C6 fungal-type" evidence="6">
    <location>
        <begin position="33"/>
        <end position="62"/>
    </location>
</feature>
<dbReference type="GO" id="GO:0003677">
    <property type="term" value="F:DNA binding"/>
    <property type="evidence" value="ECO:0007669"/>
    <property type="project" value="InterPro"/>
</dbReference>
<dbReference type="GO" id="GO:0005634">
    <property type="term" value="C:nucleus"/>
    <property type="evidence" value="ECO:0007669"/>
    <property type="project" value="UniProtKB-SubCell"/>
</dbReference>
<dbReference type="PANTHER" id="PTHR31001">
    <property type="entry name" value="UNCHARACTERIZED TRANSCRIPTIONAL REGULATORY PROTEIN"/>
    <property type="match status" value="1"/>
</dbReference>
<dbReference type="Pfam" id="PF00172">
    <property type="entry name" value="Zn_clus"/>
    <property type="match status" value="1"/>
</dbReference>
<dbReference type="PROSITE" id="PS00463">
    <property type="entry name" value="ZN2_CY6_FUNGAL_1"/>
    <property type="match status" value="1"/>
</dbReference>
<dbReference type="AlphaFoldDB" id="A0AA39XLB6"/>
<keyword evidence="2" id="KW-0479">Metal-binding</keyword>
<dbReference type="CDD" id="cd00067">
    <property type="entry name" value="GAL4"/>
    <property type="match status" value="1"/>
</dbReference>
<name>A0AA39XLB6_9PEZI</name>
<feature type="region of interest" description="Disordered" evidence="5">
    <location>
        <begin position="1"/>
        <end position="30"/>
    </location>
</feature>
<dbReference type="CDD" id="cd12148">
    <property type="entry name" value="fungal_TF_MHR"/>
    <property type="match status" value="1"/>
</dbReference>
<gene>
    <name evidence="7" type="ORF">B0T17DRAFT_604936</name>
</gene>
<protein>
    <submittedName>
        <fullName evidence="7">Fungal-specific transcription factor domain-containing protein</fullName>
    </submittedName>
</protein>
<dbReference type="PROSITE" id="PS50048">
    <property type="entry name" value="ZN2_CY6_FUNGAL_2"/>
    <property type="match status" value="1"/>
</dbReference>
<organism evidence="7 8">
    <name type="scientific">Bombardia bombarda</name>
    <dbReference type="NCBI Taxonomy" id="252184"/>
    <lineage>
        <taxon>Eukaryota</taxon>
        <taxon>Fungi</taxon>
        <taxon>Dikarya</taxon>
        <taxon>Ascomycota</taxon>
        <taxon>Pezizomycotina</taxon>
        <taxon>Sordariomycetes</taxon>
        <taxon>Sordariomycetidae</taxon>
        <taxon>Sordariales</taxon>
        <taxon>Lasiosphaeriaceae</taxon>
        <taxon>Bombardia</taxon>
    </lineage>
</organism>
<dbReference type="SMART" id="SM00066">
    <property type="entry name" value="GAL4"/>
    <property type="match status" value="1"/>
</dbReference>
<feature type="coiled-coil region" evidence="4">
    <location>
        <begin position="101"/>
        <end position="128"/>
    </location>
</feature>
<dbReference type="GO" id="GO:0006351">
    <property type="term" value="P:DNA-templated transcription"/>
    <property type="evidence" value="ECO:0007669"/>
    <property type="project" value="InterPro"/>
</dbReference>
<dbReference type="InterPro" id="IPR036864">
    <property type="entry name" value="Zn2-C6_fun-type_DNA-bd_sf"/>
</dbReference>
<dbReference type="InterPro" id="IPR001138">
    <property type="entry name" value="Zn2Cys6_DnaBD"/>
</dbReference>
<dbReference type="GO" id="GO:0008270">
    <property type="term" value="F:zinc ion binding"/>
    <property type="evidence" value="ECO:0007669"/>
    <property type="project" value="InterPro"/>
</dbReference>
<sequence length="864" mass="95925">MSNTSLASASPKSIPLPAGTGDIHTSHPKKTRSCVTCSTRKVRCDKASPCSNCQRAAIACVYPATGRPPRWARRFNRPLQAAAQQETTTQLVSSRPQLYTSDRLFDRLQKLEHLVKELSSQIEQNTISDLAGAAAALHKTPKSLSSDGQNRDQADSLHTQFGRLVIRDEASQSRYVSSGFWSRINDELDTLKADAGALAEQESDISDYENSPGKSSNDTERTASERHAFLFGHNLGSPSPASENLHPASSHVMELLRIFKRSANDVIQIVHMPTVVKMASDMNSSGLRPSPSNEAVLFAIYYAAITSMEEEDVQKQFESSRTDLRLRYRVALEHALAKADFLNTPDLQLVQAFTIFLFLARLDESPGFIWMMTGLVIRMAQALGLHRNGANLKHLTPYEVEIRHRVWWVLCVLDVRSSEDQGTDLTISQAAFDTDLPRNVNDADINPDSKHEPPEREGFTDTAIALYSFEICKVARKMMAHNSSGGLPDLDDVRSMLDELRDRPGKHILHIAAAAAAAAAESQSTTSSPDLAIIHWVSVTVLRLVIAKMSLLMYLPALFPAPDQDLCDTIRARLFTSAIENAEYNHALNSEPGCHHWRWLFLTHTHWHAIVFLLLEITRRPWSPTSERAWVALQSKWLIPEQSSVGTTSLRVWIPLKRLIVQAKRYRARELERLRGDPQGALLVESEDAKMSAPAVEEPFPDMTSVGLFRERWRMLVSTPASGSQADKPVPEGTTMDSSMAVEQDIMAEQGFEYDEWAGHEEQGGPTPAELEFAMETMCAERAARGSFQAGGQPSPIIPPQDGRFMGPGLTPWLWADADPSVDVFGDIQLDSVETDMNMDDGVDWLDWFGSLRDVEAGGRSTTT</sequence>
<dbReference type="Proteomes" id="UP001174934">
    <property type="component" value="Unassembled WGS sequence"/>
</dbReference>
<dbReference type="SMART" id="SM00906">
    <property type="entry name" value="Fungal_trans"/>
    <property type="match status" value="1"/>
</dbReference>
<keyword evidence="8" id="KW-1185">Reference proteome</keyword>